<feature type="compositionally biased region" description="Low complexity" evidence="6">
    <location>
        <begin position="58"/>
        <end position="91"/>
    </location>
</feature>
<dbReference type="InterPro" id="IPR002942">
    <property type="entry name" value="S4_RNA-bd"/>
</dbReference>
<comment type="similarity">
    <text evidence="1 5">Belongs to the pseudouridine synthase RsuA family.</text>
</comment>
<dbReference type="InterPro" id="IPR042092">
    <property type="entry name" value="PsdUridine_s_RsuA/RluB/E/F_cat"/>
</dbReference>
<dbReference type="Proteomes" id="UP001204621">
    <property type="component" value="Unassembled WGS sequence"/>
</dbReference>
<protein>
    <recommendedName>
        <fullName evidence="5">Pseudouridine synthase</fullName>
        <ecNumber evidence="5">5.4.99.-</ecNumber>
    </recommendedName>
</protein>
<feature type="compositionally biased region" description="Basic and acidic residues" evidence="6">
    <location>
        <begin position="457"/>
        <end position="468"/>
    </location>
</feature>
<sequence length="596" mass="63414">MNPEITETTGADAGTEAAAKPKRRPRAAKPEGEQAQAAAQPEGEQPAAKPKRTRKAAAPKAEAAEPAPAPAPAVAAPAPAAAPAEAAPAPEGQRKARGPRQMREQRQARATAQPRVQPAEAEQQPAAIAAEPVREAMPEQPQGRQKQGKHKHGKQKQGKHKQGNQQAAKGGQPQGKGNAADAVFSFVTSDEFDASEGGRSQQKAKARRDLTAEDDAPKLHKVLAEAGLGSRRDMEELIIAGRVSVNGEPAHIGQRILPTDAVRINGKLVQRKASNKPPRVLVYHKQAGEIVSHDDPEGRPSVFDRLPTMKTGKWLAVGRLDFNTEGLLLFTTSGDLANRLMHPRYNIEREYAVRTLGELEEGMRQKLLAGVELDDGLAAFSKVQDGGGEGVNRWYRVVIGEGRNREVRRMFEEVGLTVSRLIRTRYGMMTLPSGLKRGRWDELDEHEVRALMGAVGIEKKGGSADKGKQAGKGGPKPDPRRADGNRMDRADANRNVDPFGPQVVRAGTNQSSNLPGARNAPGKGNRNGNPFSGQGGGRGQGGQQRSGGGGGDGGRPRQPDPLQTTFGFGGGTGGGRRGGQGPRGSEHGLPRRGRRG</sequence>
<keyword evidence="3 5" id="KW-0413">Isomerase</keyword>
<feature type="compositionally biased region" description="Low complexity" evidence="6">
    <location>
        <begin position="163"/>
        <end position="178"/>
    </location>
</feature>
<feature type="compositionally biased region" description="Gly residues" evidence="6">
    <location>
        <begin position="533"/>
        <end position="553"/>
    </location>
</feature>
<dbReference type="InterPro" id="IPR050343">
    <property type="entry name" value="RsuA_PseudoU_synthase"/>
</dbReference>
<dbReference type="InterPro" id="IPR020103">
    <property type="entry name" value="PsdUridine_synth_cat_dom_sf"/>
</dbReference>
<evidence type="ECO:0000313" key="9">
    <source>
        <dbReference type="Proteomes" id="UP001204621"/>
    </source>
</evidence>
<dbReference type="NCBIfam" id="NF007976">
    <property type="entry name" value="PRK10700.1"/>
    <property type="match status" value="1"/>
</dbReference>
<evidence type="ECO:0000256" key="6">
    <source>
        <dbReference type="SAM" id="MobiDB-lite"/>
    </source>
</evidence>
<feature type="region of interest" description="Disordered" evidence="6">
    <location>
        <begin position="1"/>
        <end position="178"/>
    </location>
</feature>
<feature type="compositionally biased region" description="Low complexity" evidence="6">
    <location>
        <begin position="1"/>
        <end position="18"/>
    </location>
</feature>
<dbReference type="PANTHER" id="PTHR47683:SF3">
    <property type="entry name" value="RIBOSOMAL LARGE SUBUNIT PSEUDOURIDINE SYNTHASE B"/>
    <property type="match status" value="1"/>
</dbReference>
<dbReference type="Gene3D" id="3.10.290.10">
    <property type="entry name" value="RNA-binding S4 domain"/>
    <property type="match status" value="1"/>
</dbReference>
<feature type="compositionally biased region" description="Basic and acidic residues" evidence="6">
    <location>
        <begin position="475"/>
        <end position="494"/>
    </location>
</feature>
<dbReference type="EMBL" id="JANUGU010000004">
    <property type="protein sequence ID" value="MCS0659376.1"/>
    <property type="molecule type" value="Genomic_DNA"/>
</dbReference>
<dbReference type="SUPFAM" id="SSF55120">
    <property type="entry name" value="Pseudouridine synthase"/>
    <property type="match status" value="1"/>
</dbReference>
<dbReference type="InterPro" id="IPR036986">
    <property type="entry name" value="S4_RNA-bd_sf"/>
</dbReference>
<evidence type="ECO:0000256" key="2">
    <source>
        <dbReference type="ARBA" id="ARBA00022884"/>
    </source>
</evidence>
<comment type="caution">
    <text evidence="8">The sequence shown here is derived from an EMBL/GenBank/DDBJ whole genome shotgun (WGS) entry which is preliminary data.</text>
</comment>
<dbReference type="InterPro" id="IPR018496">
    <property type="entry name" value="PsdUridine_synth_RsuA/RluB_CS"/>
</dbReference>
<feature type="region of interest" description="Disordered" evidence="6">
    <location>
        <begin position="190"/>
        <end position="213"/>
    </location>
</feature>
<feature type="compositionally biased region" description="Low complexity" evidence="6">
    <location>
        <begin position="112"/>
        <end position="131"/>
    </location>
</feature>
<dbReference type="InterPro" id="IPR020094">
    <property type="entry name" value="TruA/RsuA/RluB/E/F_N"/>
</dbReference>
<proteinExistence type="inferred from homology"/>
<evidence type="ECO:0000313" key="8">
    <source>
        <dbReference type="EMBL" id="MCS0659376.1"/>
    </source>
</evidence>
<dbReference type="RefSeq" id="WP_258812581.1">
    <property type="nucleotide sequence ID" value="NZ_JANUGU010000004.1"/>
</dbReference>
<dbReference type="PROSITE" id="PS50889">
    <property type="entry name" value="S4"/>
    <property type="match status" value="1"/>
</dbReference>
<evidence type="ECO:0000259" key="7">
    <source>
        <dbReference type="SMART" id="SM00363"/>
    </source>
</evidence>
<evidence type="ECO:0000256" key="4">
    <source>
        <dbReference type="PROSITE-ProRule" id="PRU00182"/>
    </source>
</evidence>
<feature type="region of interest" description="Disordered" evidence="6">
    <location>
        <begin position="454"/>
        <end position="596"/>
    </location>
</feature>
<dbReference type="Pfam" id="PF00849">
    <property type="entry name" value="PseudoU_synth_2"/>
    <property type="match status" value="1"/>
</dbReference>
<dbReference type="Gene3D" id="3.30.70.580">
    <property type="entry name" value="Pseudouridine synthase I, catalytic domain, N-terminal subdomain"/>
    <property type="match status" value="1"/>
</dbReference>
<dbReference type="SUPFAM" id="SSF55174">
    <property type="entry name" value="Alpha-L RNA-binding motif"/>
    <property type="match status" value="1"/>
</dbReference>
<dbReference type="PANTHER" id="PTHR47683">
    <property type="entry name" value="PSEUDOURIDINE SYNTHASE FAMILY PROTEIN-RELATED"/>
    <property type="match status" value="1"/>
</dbReference>
<dbReference type="InterPro" id="IPR006145">
    <property type="entry name" value="PsdUridine_synth_RsuA/RluA"/>
</dbReference>
<dbReference type="EC" id="5.4.99.-" evidence="5"/>
<feature type="compositionally biased region" description="Gly residues" evidence="6">
    <location>
        <begin position="567"/>
        <end position="582"/>
    </location>
</feature>
<organism evidence="8 9">
    <name type="scientific">Massilia terrae</name>
    <dbReference type="NCBI Taxonomy" id="1811224"/>
    <lineage>
        <taxon>Bacteria</taxon>
        <taxon>Pseudomonadati</taxon>
        <taxon>Pseudomonadota</taxon>
        <taxon>Betaproteobacteria</taxon>
        <taxon>Burkholderiales</taxon>
        <taxon>Oxalobacteraceae</taxon>
        <taxon>Telluria group</taxon>
        <taxon>Massilia</taxon>
    </lineage>
</organism>
<keyword evidence="2 4" id="KW-0694">RNA-binding</keyword>
<reference evidence="8 9" key="1">
    <citation type="submission" date="2022-08" db="EMBL/GenBank/DDBJ databases">
        <title>Reclassification of Massilia species as members of the genera Telluria, Duganella, Pseudoduganella, Mokoshia gen. nov. and Zemynaea gen. nov. using orthogonal and non-orthogonal genome-based approaches.</title>
        <authorList>
            <person name="Bowman J.P."/>
        </authorList>
    </citation>
    <scope>NUCLEOTIDE SEQUENCE [LARGE SCALE GENOMIC DNA]</scope>
    <source>
        <strain evidence="8 9">JCM 31606</strain>
    </source>
</reference>
<evidence type="ECO:0000256" key="3">
    <source>
        <dbReference type="ARBA" id="ARBA00023235"/>
    </source>
</evidence>
<evidence type="ECO:0000256" key="1">
    <source>
        <dbReference type="ARBA" id="ARBA00008348"/>
    </source>
</evidence>
<dbReference type="Pfam" id="PF01479">
    <property type="entry name" value="S4"/>
    <property type="match status" value="1"/>
</dbReference>
<dbReference type="InterPro" id="IPR000748">
    <property type="entry name" value="PsdUridine_synth_RsuA/RluB/E/F"/>
</dbReference>
<dbReference type="Gene3D" id="3.30.70.1560">
    <property type="entry name" value="Alpha-L RNA-binding motif"/>
    <property type="match status" value="1"/>
</dbReference>
<dbReference type="NCBIfam" id="TIGR00093">
    <property type="entry name" value="pseudouridine synthase"/>
    <property type="match status" value="1"/>
</dbReference>
<dbReference type="CDD" id="cd02556">
    <property type="entry name" value="PseudoU_synth_RluB"/>
    <property type="match status" value="1"/>
</dbReference>
<dbReference type="CDD" id="cd00165">
    <property type="entry name" value="S4"/>
    <property type="match status" value="1"/>
</dbReference>
<feature type="compositionally biased region" description="Low complexity" evidence="6">
    <location>
        <begin position="33"/>
        <end position="48"/>
    </location>
</feature>
<dbReference type="PROSITE" id="PS01149">
    <property type="entry name" value="PSI_RSU"/>
    <property type="match status" value="1"/>
</dbReference>
<evidence type="ECO:0000256" key="5">
    <source>
        <dbReference type="RuleBase" id="RU003887"/>
    </source>
</evidence>
<feature type="compositionally biased region" description="Basic residues" evidence="6">
    <location>
        <begin position="146"/>
        <end position="162"/>
    </location>
</feature>
<name>A0ABT2D0M1_9BURK</name>
<keyword evidence="9" id="KW-1185">Reference proteome</keyword>
<feature type="domain" description="RNA-binding S4" evidence="7">
    <location>
        <begin position="217"/>
        <end position="277"/>
    </location>
</feature>
<dbReference type="SMART" id="SM00363">
    <property type="entry name" value="S4"/>
    <property type="match status" value="1"/>
</dbReference>
<accession>A0ABT2D0M1</accession>
<gene>
    <name evidence="8" type="ORF">NX778_15000</name>
</gene>